<dbReference type="Proteomes" id="UP001265746">
    <property type="component" value="Unassembled WGS sequence"/>
</dbReference>
<sequence>MSASDSYVMSDMAASEAHDDDLDSLPSISSDLLSSEASESPSDAQKEWEESLEQIQLLLTMVVVPFAGKYLGRKFAYWSWARYMEWAHNVDIRWTNKKTWQAAGVAEAAATL</sequence>
<dbReference type="GO" id="GO:0045040">
    <property type="term" value="P:protein insertion into mitochondrial outer membrane"/>
    <property type="evidence" value="ECO:0007669"/>
    <property type="project" value="InterPro"/>
</dbReference>
<evidence type="ECO:0000313" key="3">
    <source>
        <dbReference type="Proteomes" id="UP001265746"/>
    </source>
</evidence>
<dbReference type="GO" id="GO:0005741">
    <property type="term" value="C:mitochondrial outer membrane"/>
    <property type="evidence" value="ECO:0007669"/>
    <property type="project" value="TreeGrafter"/>
</dbReference>
<dbReference type="PANTHER" id="PTHR28230:SF1">
    <property type="entry name" value="MITOCHONDRIAL IMPORT PROTEIN 2"/>
    <property type="match status" value="1"/>
</dbReference>
<proteinExistence type="predicted"/>
<dbReference type="PANTHER" id="PTHR28230">
    <property type="entry name" value="CHROMOSOME 1, WHOLE GENOME SHOTGUN SEQUENCE"/>
    <property type="match status" value="1"/>
</dbReference>
<reference evidence="2" key="1">
    <citation type="submission" date="2023-06" db="EMBL/GenBank/DDBJ databases">
        <authorList>
            <person name="Noh H."/>
        </authorList>
    </citation>
    <scope>NUCLEOTIDE SEQUENCE</scope>
    <source>
        <strain evidence="2">DUCC20226</strain>
    </source>
</reference>
<dbReference type="AlphaFoldDB" id="A0AAD9STL5"/>
<comment type="caution">
    <text evidence="2">The sequence shown here is derived from an EMBL/GenBank/DDBJ whole genome shotgun (WGS) entry which is preliminary data.</text>
</comment>
<organism evidence="2 3">
    <name type="scientific">Phomopsis amygdali</name>
    <name type="common">Fusicoccum amygdali</name>
    <dbReference type="NCBI Taxonomy" id="1214568"/>
    <lineage>
        <taxon>Eukaryota</taxon>
        <taxon>Fungi</taxon>
        <taxon>Dikarya</taxon>
        <taxon>Ascomycota</taxon>
        <taxon>Pezizomycotina</taxon>
        <taxon>Sordariomycetes</taxon>
        <taxon>Sordariomycetidae</taxon>
        <taxon>Diaporthales</taxon>
        <taxon>Diaporthaceae</taxon>
        <taxon>Diaporthe</taxon>
    </lineage>
</organism>
<dbReference type="InterPro" id="IPR037652">
    <property type="entry name" value="Mim2"/>
</dbReference>
<evidence type="ECO:0000256" key="1">
    <source>
        <dbReference type="SAM" id="MobiDB-lite"/>
    </source>
</evidence>
<feature type="region of interest" description="Disordered" evidence="1">
    <location>
        <begin position="1"/>
        <end position="47"/>
    </location>
</feature>
<evidence type="ECO:0000313" key="2">
    <source>
        <dbReference type="EMBL" id="KAK2615427.1"/>
    </source>
</evidence>
<gene>
    <name evidence="2" type="ORF">N8I77_002181</name>
</gene>
<protein>
    <submittedName>
        <fullName evidence="2">Uncharacterized protein</fullName>
    </submittedName>
</protein>
<dbReference type="Pfam" id="PF19117">
    <property type="entry name" value="Mim2"/>
    <property type="match status" value="1"/>
</dbReference>
<dbReference type="EMBL" id="JAUJFL010000001">
    <property type="protein sequence ID" value="KAK2615427.1"/>
    <property type="molecule type" value="Genomic_DNA"/>
</dbReference>
<name>A0AAD9STL5_PHOAM</name>
<keyword evidence="3" id="KW-1185">Reference proteome</keyword>
<dbReference type="GO" id="GO:0070096">
    <property type="term" value="P:mitochondrial outer membrane translocase complex assembly"/>
    <property type="evidence" value="ECO:0007669"/>
    <property type="project" value="InterPro"/>
</dbReference>
<accession>A0AAD9STL5</accession>
<feature type="compositionally biased region" description="Low complexity" evidence="1">
    <location>
        <begin position="24"/>
        <end position="43"/>
    </location>
</feature>